<dbReference type="AlphaFoldDB" id="A0A2P1PWA0"/>
<reference evidence="1 2" key="2">
    <citation type="submission" date="2018-03" db="EMBL/GenBank/DDBJ databases">
        <authorList>
            <person name="Keele B.F."/>
        </authorList>
    </citation>
    <scope>NUCLEOTIDE SEQUENCE [LARGE SCALE GENOMIC DNA]</scope>
    <source>
        <strain evidence="1 2">D13</strain>
    </source>
</reference>
<dbReference type="OrthoDB" id="9808883at2"/>
<dbReference type="Proteomes" id="UP000241074">
    <property type="component" value="Chromosome"/>
</dbReference>
<dbReference type="Pfam" id="PF06906">
    <property type="entry name" value="DUF1272"/>
    <property type="match status" value="1"/>
</dbReference>
<evidence type="ECO:0000313" key="2">
    <source>
        <dbReference type="Proteomes" id="UP000241074"/>
    </source>
</evidence>
<name>A0A2P1PWA0_9GAMM</name>
<dbReference type="EMBL" id="CP027860">
    <property type="protein sequence ID" value="AVP99135.1"/>
    <property type="molecule type" value="Genomic_DNA"/>
</dbReference>
<dbReference type="RefSeq" id="WP_106893055.1">
    <property type="nucleotide sequence ID" value="NZ_CP027860.1"/>
</dbReference>
<accession>A0A2P1PWA0</accession>
<reference evidence="1 2" key="1">
    <citation type="submission" date="2018-03" db="EMBL/GenBank/DDBJ databases">
        <title>Ahniella affigens gen. nov., sp. nov., a gammaproteobacterium isolated from sandy soil near a stream.</title>
        <authorList>
            <person name="Ko Y."/>
            <person name="Kim J.-H."/>
        </authorList>
    </citation>
    <scope>NUCLEOTIDE SEQUENCE [LARGE SCALE GENOMIC DNA]</scope>
    <source>
        <strain evidence="1 2">D13</strain>
    </source>
</reference>
<proteinExistence type="predicted"/>
<keyword evidence="2" id="KW-1185">Reference proteome</keyword>
<gene>
    <name evidence="1" type="ORF">C7S18_19040</name>
</gene>
<dbReference type="InterPro" id="IPR010696">
    <property type="entry name" value="DUF1272"/>
</dbReference>
<evidence type="ECO:0000313" key="1">
    <source>
        <dbReference type="EMBL" id="AVP99135.1"/>
    </source>
</evidence>
<dbReference type="KEGG" id="xba:C7S18_19040"/>
<sequence length="90" mass="9713">MLDLRPNCECCDRDLPPDSDQALICSFECTFCRTCAETRLGGRCPNCGGGFQARPIRPPDKLSRYPASETRVLGSQPACTAARTAESAAD</sequence>
<protein>
    <submittedName>
        <fullName evidence="1">DUF1272 domain-containing protein</fullName>
    </submittedName>
</protein>
<organism evidence="1 2">
    <name type="scientific">Ahniella affigens</name>
    <dbReference type="NCBI Taxonomy" id="2021234"/>
    <lineage>
        <taxon>Bacteria</taxon>
        <taxon>Pseudomonadati</taxon>
        <taxon>Pseudomonadota</taxon>
        <taxon>Gammaproteobacteria</taxon>
        <taxon>Lysobacterales</taxon>
        <taxon>Rhodanobacteraceae</taxon>
        <taxon>Ahniella</taxon>
    </lineage>
</organism>